<dbReference type="Proteomes" id="UP000198211">
    <property type="component" value="Unassembled WGS sequence"/>
</dbReference>
<dbReference type="PANTHER" id="PTHR36535">
    <property type="entry name" value="YALI0E30327P"/>
    <property type="match status" value="1"/>
</dbReference>
<accession>A0A225V135</accession>
<evidence type="ECO:0000256" key="1">
    <source>
        <dbReference type="SAM" id="MobiDB-lite"/>
    </source>
</evidence>
<dbReference type="EMBL" id="NBNE01008926">
    <property type="protein sequence ID" value="OWY98944.1"/>
    <property type="molecule type" value="Genomic_DNA"/>
</dbReference>
<organism evidence="2 3">
    <name type="scientific">Phytophthora megakarya</name>
    <dbReference type="NCBI Taxonomy" id="4795"/>
    <lineage>
        <taxon>Eukaryota</taxon>
        <taxon>Sar</taxon>
        <taxon>Stramenopiles</taxon>
        <taxon>Oomycota</taxon>
        <taxon>Peronosporomycetes</taxon>
        <taxon>Peronosporales</taxon>
        <taxon>Peronosporaceae</taxon>
        <taxon>Phytophthora</taxon>
    </lineage>
</organism>
<dbReference type="PANTHER" id="PTHR36535:SF1">
    <property type="entry name" value="DUF1772 DOMAIN-CONTAINING PROTEIN"/>
    <property type="match status" value="1"/>
</dbReference>
<gene>
    <name evidence="2" type="ORF">PHMEG_00030151</name>
</gene>
<dbReference type="AlphaFoldDB" id="A0A225V135"/>
<proteinExistence type="predicted"/>
<evidence type="ECO:0000313" key="2">
    <source>
        <dbReference type="EMBL" id="OWY98944.1"/>
    </source>
</evidence>
<sequence length="372" mass="42381">MVDFNRWLAEVLEDTHTEGIVWEPTYSDNPWLALEEQQPQNASLDEAFTRDSTTTIQLLGTACEIYMERYERLQQTNIGLAVELEQLKIQLKEALVRAFDTQQILDREREVAALQTRRLVMGVQIGEHLSQRNSHDRGQIELHQQITDAFRMLDTVNAPREVVEEMPGLGREPTSENASEQRRSDESEGASAQTNEPEHTGDVEAGSANQEVVILCPLTKDDTAHPDPEVVSQSSQDHFDDSDPTPSSSDANDDRTDYSQLTQLRPREEKSGNWYQYALQTLKEKRNQRRLLRKTNAEPAEAPLVARPTPSVAYDKSSSFDAQEFVKLAATRENGEDLTWYRRALQHLKEERTSRLSLHDRESFASTISTID</sequence>
<protein>
    <submittedName>
        <fullName evidence="2">Uncharacterized protein</fullName>
    </submittedName>
</protein>
<reference evidence="3" key="1">
    <citation type="submission" date="2017-03" db="EMBL/GenBank/DDBJ databases">
        <title>Phytopthora megakarya and P. palmivora, two closely related causual agents of cacao black pod achieved similar genome size and gene model numbers by different mechanisms.</title>
        <authorList>
            <person name="Ali S."/>
            <person name="Shao J."/>
            <person name="Larry D.J."/>
            <person name="Kronmiller B."/>
            <person name="Shen D."/>
            <person name="Strem M.D."/>
            <person name="Melnick R.L."/>
            <person name="Guiltinan M.J."/>
            <person name="Tyler B.M."/>
            <person name="Meinhardt L.W."/>
            <person name="Bailey B.A."/>
        </authorList>
    </citation>
    <scope>NUCLEOTIDE SEQUENCE [LARGE SCALE GENOMIC DNA]</scope>
    <source>
        <strain evidence="3">zdho120</strain>
    </source>
</reference>
<name>A0A225V135_9STRA</name>
<dbReference type="OrthoDB" id="165862at2759"/>
<comment type="caution">
    <text evidence="2">The sequence shown here is derived from an EMBL/GenBank/DDBJ whole genome shotgun (WGS) entry which is preliminary data.</text>
</comment>
<keyword evidence="3" id="KW-1185">Reference proteome</keyword>
<evidence type="ECO:0000313" key="3">
    <source>
        <dbReference type="Proteomes" id="UP000198211"/>
    </source>
</evidence>
<feature type="region of interest" description="Disordered" evidence="1">
    <location>
        <begin position="162"/>
        <end position="258"/>
    </location>
</feature>
<feature type="compositionally biased region" description="Basic and acidic residues" evidence="1">
    <location>
        <begin position="219"/>
        <end position="228"/>
    </location>
</feature>